<proteinExistence type="predicted"/>
<reference evidence="2 3" key="1">
    <citation type="submission" date="2020-07" db="EMBL/GenBank/DDBJ databases">
        <title>isolation of Luteimonas sp. SJ-16.</title>
        <authorList>
            <person name="Huang X.-X."/>
            <person name="Xu L."/>
            <person name="Sun J.-Q."/>
        </authorList>
    </citation>
    <scope>NUCLEOTIDE SEQUENCE [LARGE SCALE GENOMIC DNA]</scope>
    <source>
        <strain evidence="2 3">SJ-16</strain>
    </source>
</reference>
<evidence type="ECO:0000313" key="3">
    <source>
        <dbReference type="Proteomes" id="UP000589896"/>
    </source>
</evidence>
<accession>A0A7Z0TZ97</accession>
<protein>
    <submittedName>
        <fullName evidence="2">Uncharacterized protein</fullName>
    </submittedName>
</protein>
<dbReference type="RefSeq" id="WP_180545425.1">
    <property type="nucleotide sequence ID" value="NZ_JACCJZ010000017.1"/>
</dbReference>
<feature type="transmembrane region" description="Helical" evidence="1">
    <location>
        <begin position="12"/>
        <end position="29"/>
    </location>
</feature>
<evidence type="ECO:0000313" key="2">
    <source>
        <dbReference type="EMBL" id="NYZ63217.1"/>
    </source>
</evidence>
<sequence>MDLLLETRLVQAALIFNGLILVTVAWTRFRLPGTAIPLAAPVWRSHRYLTPRGVALQVAGLVMATLGVALLVL</sequence>
<evidence type="ECO:0000256" key="1">
    <source>
        <dbReference type="SAM" id="Phobius"/>
    </source>
</evidence>
<name>A0A7Z0TZ97_9GAMM</name>
<gene>
    <name evidence="2" type="ORF">H0E82_10640</name>
</gene>
<dbReference type="AlphaFoldDB" id="A0A7Z0TZ97"/>
<dbReference type="EMBL" id="JACCJZ010000017">
    <property type="protein sequence ID" value="NYZ63217.1"/>
    <property type="molecule type" value="Genomic_DNA"/>
</dbReference>
<dbReference type="Proteomes" id="UP000589896">
    <property type="component" value="Unassembled WGS sequence"/>
</dbReference>
<organism evidence="2 3">
    <name type="scientific">Luteimonas deserti</name>
    <dbReference type="NCBI Taxonomy" id="2752306"/>
    <lineage>
        <taxon>Bacteria</taxon>
        <taxon>Pseudomonadati</taxon>
        <taxon>Pseudomonadota</taxon>
        <taxon>Gammaproteobacteria</taxon>
        <taxon>Lysobacterales</taxon>
        <taxon>Lysobacteraceae</taxon>
        <taxon>Luteimonas</taxon>
    </lineage>
</organism>
<keyword evidence="1" id="KW-0472">Membrane</keyword>
<keyword evidence="3" id="KW-1185">Reference proteome</keyword>
<comment type="caution">
    <text evidence="2">The sequence shown here is derived from an EMBL/GenBank/DDBJ whole genome shotgun (WGS) entry which is preliminary data.</text>
</comment>
<feature type="transmembrane region" description="Helical" evidence="1">
    <location>
        <begin position="49"/>
        <end position="72"/>
    </location>
</feature>
<keyword evidence="1" id="KW-1133">Transmembrane helix</keyword>
<keyword evidence="1" id="KW-0812">Transmembrane</keyword>